<evidence type="ECO:0000259" key="1">
    <source>
        <dbReference type="Pfam" id="PF22090"/>
    </source>
</evidence>
<dbReference type="Proteomes" id="UP000009375">
    <property type="component" value="Unassembled WGS sequence"/>
</dbReference>
<evidence type="ECO:0000313" key="3">
    <source>
        <dbReference type="Proteomes" id="UP000009375"/>
    </source>
</evidence>
<protein>
    <recommendedName>
        <fullName evidence="1">Gins51 C-terminal domain-containing protein</fullName>
    </recommendedName>
</protein>
<name>D2EEJ7_PARA4</name>
<dbReference type="Gene3D" id="3.40.5.50">
    <property type="match status" value="1"/>
</dbReference>
<dbReference type="InterPro" id="IPR054314">
    <property type="entry name" value="Gins51_C"/>
</dbReference>
<dbReference type="AlphaFoldDB" id="D2EEJ7"/>
<reference evidence="2 3" key="1">
    <citation type="journal article" date="2010" name="Proc. Natl. Acad. Sci. U.S.A.">
        <title>Enigmatic, ultrasmall, uncultivated Archaea.</title>
        <authorList>
            <person name="Baker B.J."/>
            <person name="Comolli L.R."/>
            <person name="Dick G.J."/>
            <person name="Hauser L.J."/>
            <person name="Hyatt D."/>
            <person name="Dill B.D."/>
            <person name="Land M.L."/>
            <person name="Verberkmoes N.C."/>
            <person name="Hettich R.L."/>
            <person name="Banfield J.F."/>
        </authorList>
    </citation>
    <scope>NUCLEOTIDE SEQUENCE [LARGE SCALE GENOMIC DNA]</scope>
</reference>
<sequence length="191" mass="21984">MITYSEFLRIRRQEQEDSRTLTKFTDEMLEEMKEYIAINKNSLEEAKKMNDEKKTEEISTQIKNAISTLEQIINLRLLKIASMSILDADSEQAKANMLSKEIILFDNLLVLSKEHKAGIINELKFIEPKKLQKVESEDSDGEKVVIKILSDIPKFVWRNDKSYGPFSFPNIIEIDKDVAQILIKSGKAESA</sequence>
<accession>D2EEJ7</accession>
<feature type="domain" description="Gins51 C-terminal" evidence="1">
    <location>
        <begin position="145"/>
        <end position="189"/>
    </location>
</feature>
<gene>
    <name evidence="2" type="ORF">BJBARM4_0142</name>
</gene>
<proteinExistence type="predicted"/>
<evidence type="ECO:0000313" key="2">
    <source>
        <dbReference type="EMBL" id="EEZ93215.1"/>
    </source>
</evidence>
<dbReference type="EMBL" id="GG730040">
    <property type="protein sequence ID" value="EEZ93215.1"/>
    <property type="molecule type" value="Genomic_DNA"/>
</dbReference>
<dbReference type="Pfam" id="PF22090">
    <property type="entry name" value="Gins51_C"/>
    <property type="match status" value="1"/>
</dbReference>
<dbReference type="CDD" id="cd11714">
    <property type="entry name" value="GINS_A_archaea"/>
    <property type="match status" value="1"/>
</dbReference>
<organism evidence="2 3">
    <name type="scientific">Candidatus Parvarchaeum acidiphilum ARMAN-4</name>
    <dbReference type="NCBI Taxonomy" id="662760"/>
    <lineage>
        <taxon>Archaea</taxon>
        <taxon>Candidatus Parvarchaeota</taxon>
        <taxon>Candidatus Parvarchaeum</taxon>
    </lineage>
</organism>